<protein>
    <submittedName>
        <fullName evidence="2">Glycoside hydrolase family 95 protein</fullName>
    </submittedName>
</protein>
<dbReference type="InterPro" id="IPR054363">
    <property type="entry name" value="GH95_cat"/>
</dbReference>
<evidence type="ECO:0000313" key="2">
    <source>
        <dbReference type="EMBL" id="MBW7462510.1"/>
    </source>
</evidence>
<feature type="domain" description="Glycosyl hydrolase family 95 catalytic" evidence="1">
    <location>
        <begin position="20"/>
        <end position="92"/>
    </location>
</feature>
<keyword evidence="2" id="KW-0378">Hydrolase</keyword>
<dbReference type="PANTHER" id="PTHR31084">
    <property type="entry name" value="ALPHA-L-FUCOSIDASE 2"/>
    <property type="match status" value="1"/>
</dbReference>
<dbReference type="PANTHER" id="PTHR31084:SF0">
    <property type="entry name" value="ALPHA-L-FUCOSIDASE 2"/>
    <property type="match status" value="1"/>
</dbReference>
<organism evidence="2 3">
    <name type="scientific">Paenibacillus sepulcri</name>
    <dbReference type="NCBI Taxonomy" id="359917"/>
    <lineage>
        <taxon>Bacteria</taxon>
        <taxon>Bacillati</taxon>
        <taxon>Bacillota</taxon>
        <taxon>Bacilli</taxon>
        <taxon>Bacillales</taxon>
        <taxon>Paenibacillaceae</taxon>
        <taxon>Paenibacillus</taxon>
    </lineage>
</organism>
<feature type="non-terminal residue" evidence="2">
    <location>
        <position position="93"/>
    </location>
</feature>
<dbReference type="Proteomes" id="UP001519887">
    <property type="component" value="Unassembled WGS sequence"/>
</dbReference>
<dbReference type="EMBL" id="JAHZIK010004015">
    <property type="protein sequence ID" value="MBW7462510.1"/>
    <property type="molecule type" value="Genomic_DNA"/>
</dbReference>
<dbReference type="GO" id="GO:0016787">
    <property type="term" value="F:hydrolase activity"/>
    <property type="evidence" value="ECO:0007669"/>
    <property type="project" value="UniProtKB-KW"/>
</dbReference>
<dbReference type="SUPFAM" id="SSF48208">
    <property type="entry name" value="Six-hairpin glycosidases"/>
    <property type="match status" value="1"/>
</dbReference>
<reference evidence="2 3" key="1">
    <citation type="submission" date="2021-07" db="EMBL/GenBank/DDBJ databases">
        <title>Paenibacillus radiodurans sp. nov., isolated from the southeastern edge of Tengger Desert.</title>
        <authorList>
            <person name="Zhang G."/>
        </authorList>
    </citation>
    <scope>NUCLEOTIDE SEQUENCE [LARGE SCALE GENOMIC DNA]</scope>
    <source>
        <strain evidence="2 3">CCM 7311</strain>
    </source>
</reference>
<proteinExistence type="predicted"/>
<evidence type="ECO:0000313" key="3">
    <source>
        <dbReference type="Proteomes" id="UP001519887"/>
    </source>
</evidence>
<comment type="caution">
    <text evidence="2">The sequence shown here is derived from an EMBL/GenBank/DDBJ whole genome shotgun (WGS) entry which is preliminary data.</text>
</comment>
<dbReference type="Gene3D" id="2.70.98.50">
    <property type="entry name" value="putative glycoside hydrolase family protein from bacillus halodurans"/>
    <property type="match status" value="1"/>
</dbReference>
<accession>A0ABS7CNL5</accession>
<keyword evidence="3" id="KW-1185">Reference proteome</keyword>
<sequence>EGRDPGIRCSRWLDAAAQLSYAELRSRHIREHRRYYDRADLTLDAPGRSDLPTDERIKALRAGGADEQLAALFFRYGRYLLIASSRPGTQAAT</sequence>
<gene>
    <name evidence="2" type="ORF">K0U00_51510</name>
</gene>
<feature type="non-terminal residue" evidence="2">
    <location>
        <position position="1"/>
    </location>
</feature>
<dbReference type="InterPro" id="IPR008928">
    <property type="entry name" value="6-hairpin_glycosidase_sf"/>
</dbReference>
<name>A0ABS7CNL5_9BACL</name>
<evidence type="ECO:0000259" key="1">
    <source>
        <dbReference type="Pfam" id="PF22124"/>
    </source>
</evidence>
<dbReference type="Pfam" id="PF22124">
    <property type="entry name" value="Glyco_hydro_95_cat"/>
    <property type="match status" value="1"/>
</dbReference>